<sequence>MRYRAIYTLSGSCAAFCIAFGFSVDDAIEREWVRRGGSLGSDELVNEGRARGEVA</sequence>
<accession>A0A4Q9PHQ2</accession>
<organism evidence="1 2">
    <name type="scientific">Dichomitus squalens</name>
    <dbReference type="NCBI Taxonomy" id="114155"/>
    <lineage>
        <taxon>Eukaryota</taxon>
        <taxon>Fungi</taxon>
        <taxon>Dikarya</taxon>
        <taxon>Basidiomycota</taxon>
        <taxon>Agaricomycotina</taxon>
        <taxon>Agaricomycetes</taxon>
        <taxon>Polyporales</taxon>
        <taxon>Polyporaceae</taxon>
        <taxon>Dichomitus</taxon>
    </lineage>
</organism>
<dbReference type="EMBL" id="ML145215">
    <property type="protein sequence ID" value="TBU53427.1"/>
    <property type="molecule type" value="Genomic_DNA"/>
</dbReference>
<gene>
    <name evidence="1" type="ORF">BD310DRAFT_938164</name>
</gene>
<reference evidence="1 2" key="1">
    <citation type="submission" date="2019-01" db="EMBL/GenBank/DDBJ databases">
        <title>Draft genome sequences of three monokaryotic isolates of the white-rot basidiomycete fungus Dichomitus squalens.</title>
        <authorList>
            <consortium name="DOE Joint Genome Institute"/>
            <person name="Lopez S.C."/>
            <person name="Andreopoulos B."/>
            <person name="Pangilinan J."/>
            <person name="Lipzen A."/>
            <person name="Riley R."/>
            <person name="Ahrendt S."/>
            <person name="Ng V."/>
            <person name="Barry K."/>
            <person name="Daum C."/>
            <person name="Grigoriev I.V."/>
            <person name="Hilden K.S."/>
            <person name="Makela M.R."/>
            <person name="de Vries R.P."/>
        </authorList>
    </citation>
    <scope>NUCLEOTIDE SEQUENCE [LARGE SCALE GENOMIC DNA]</scope>
    <source>
        <strain evidence="1 2">CBS 464.89</strain>
    </source>
</reference>
<evidence type="ECO:0000313" key="1">
    <source>
        <dbReference type="EMBL" id="TBU53427.1"/>
    </source>
</evidence>
<protein>
    <submittedName>
        <fullName evidence="1">Uncharacterized protein</fullName>
    </submittedName>
</protein>
<evidence type="ECO:0000313" key="2">
    <source>
        <dbReference type="Proteomes" id="UP000292082"/>
    </source>
</evidence>
<proteinExistence type="predicted"/>
<dbReference type="Proteomes" id="UP000292082">
    <property type="component" value="Unassembled WGS sequence"/>
</dbReference>
<keyword evidence="2" id="KW-1185">Reference proteome</keyword>
<dbReference type="AlphaFoldDB" id="A0A4Q9PHQ2"/>
<name>A0A4Q9PHQ2_9APHY</name>